<name>A0A0D9VTE0_9ORYZ</name>
<dbReference type="GO" id="GO:0008270">
    <property type="term" value="F:zinc ion binding"/>
    <property type="evidence" value="ECO:0007669"/>
    <property type="project" value="UniProtKB-KW"/>
</dbReference>
<dbReference type="STRING" id="77586.A0A0D9VTE0"/>
<comment type="function">
    <text evidence="4">E3 ubiquitin-protein ligase that mediates ubiquitination and subsequent proteasomal degradation of target proteins. E3 ubiquitin ligases accept ubiquitin from an E2 ubiquitin-conjugating enzyme in the form of a thioester and then directly transfers the ubiquitin to targeted substrates. It probably triggers the ubiquitin-mediated degradation of different substrates.</text>
</comment>
<sequence length="328" mass="34689">MENADSGVKRARVESPMTPNTIVRVKQEVAEETVGGGESATPTAEAAETPVAAAAAAATRVEVDARIDAAVLDCPLCLLPLKPPIFQVSCVLIFASHPVAVAVVCVQCGAGHLACGICHGKLTDAQCQSCGGDSATAYTHSPALDAFARSTKIRCPNDKYGCDSYVTYCEVADHRCSCRHAPCLCPVPGCGFLATPPALVEHLTGGHSWPAQEITYRNVHLLRVPASELRRLLVVRGEGGAPRHGGAATTVFGVVRAGEREVWAQAPADPETGYKDTIMMDAVVRSCFVPGEVAMEEGAVLSVPPWMLHGESLEMALRVRIDKLRPKN</sequence>
<feature type="domain" description="SIAH-type" evidence="6">
    <location>
        <begin position="150"/>
        <end position="208"/>
    </location>
</feature>
<keyword evidence="8" id="KW-1185">Reference proteome</keyword>
<evidence type="ECO:0000256" key="1">
    <source>
        <dbReference type="ARBA" id="ARBA00022723"/>
    </source>
</evidence>
<evidence type="ECO:0000259" key="6">
    <source>
        <dbReference type="PROSITE" id="PS51081"/>
    </source>
</evidence>
<keyword evidence="2 5" id="KW-0863">Zinc-finger</keyword>
<dbReference type="eggNOG" id="KOG3002">
    <property type="taxonomic scope" value="Eukaryota"/>
</dbReference>
<dbReference type="PANTHER" id="PTHR46632:SF18">
    <property type="entry name" value="OS01G0122200 PROTEIN"/>
    <property type="match status" value="1"/>
</dbReference>
<evidence type="ECO:0000256" key="5">
    <source>
        <dbReference type="PROSITE-ProRule" id="PRU00455"/>
    </source>
</evidence>
<keyword evidence="3" id="KW-0862">Zinc</keyword>
<dbReference type="InterPro" id="IPR013010">
    <property type="entry name" value="Znf_SIAH"/>
</dbReference>
<evidence type="ECO:0000256" key="2">
    <source>
        <dbReference type="ARBA" id="ARBA00022771"/>
    </source>
</evidence>
<accession>A0A0D9VTE0</accession>
<dbReference type="PROSITE" id="PS51081">
    <property type="entry name" value="ZF_SIAH"/>
    <property type="match status" value="1"/>
</dbReference>
<dbReference type="InterPro" id="IPR044286">
    <property type="entry name" value="SINL_plant"/>
</dbReference>
<reference evidence="8" key="2">
    <citation type="submission" date="2013-12" db="EMBL/GenBank/DDBJ databases">
        <authorList>
            <person name="Yu Y."/>
            <person name="Lee S."/>
            <person name="de Baynast K."/>
            <person name="Wissotski M."/>
            <person name="Liu L."/>
            <person name="Talag J."/>
            <person name="Goicoechea J."/>
            <person name="Angelova A."/>
            <person name="Jetty R."/>
            <person name="Kudrna D."/>
            <person name="Golser W."/>
            <person name="Rivera L."/>
            <person name="Zhang J."/>
            <person name="Wing R."/>
        </authorList>
    </citation>
    <scope>NUCLEOTIDE SEQUENCE</scope>
</reference>
<reference evidence="7" key="3">
    <citation type="submission" date="2015-04" db="UniProtKB">
        <authorList>
            <consortium name="EnsemblPlants"/>
        </authorList>
    </citation>
    <scope>IDENTIFICATION</scope>
</reference>
<evidence type="ECO:0000313" key="8">
    <source>
        <dbReference type="Proteomes" id="UP000032180"/>
    </source>
</evidence>
<dbReference type="Gramene" id="LPERR03G13440.1">
    <property type="protein sequence ID" value="LPERR03G13440.1"/>
    <property type="gene ID" value="LPERR03G13440"/>
</dbReference>
<dbReference type="SUPFAM" id="SSF49599">
    <property type="entry name" value="TRAF domain-like"/>
    <property type="match status" value="1"/>
</dbReference>
<evidence type="ECO:0000313" key="7">
    <source>
        <dbReference type="EnsemblPlants" id="LPERR03G13440.1"/>
    </source>
</evidence>
<dbReference type="PANTHER" id="PTHR46632">
    <property type="entry name" value="E3 UBIQUITIN-PROTEIN LIGASE SINA-LIKE 4"/>
    <property type="match status" value="1"/>
</dbReference>
<dbReference type="HOGENOM" id="CLU_040603_0_1_1"/>
<evidence type="ECO:0000256" key="3">
    <source>
        <dbReference type="ARBA" id="ARBA00022833"/>
    </source>
</evidence>
<evidence type="ECO:0000256" key="4">
    <source>
        <dbReference type="ARBA" id="ARBA00024004"/>
    </source>
</evidence>
<organism evidence="7 8">
    <name type="scientific">Leersia perrieri</name>
    <dbReference type="NCBI Taxonomy" id="77586"/>
    <lineage>
        <taxon>Eukaryota</taxon>
        <taxon>Viridiplantae</taxon>
        <taxon>Streptophyta</taxon>
        <taxon>Embryophyta</taxon>
        <taxon>Tracheophyta</taxon>
        <taxon>Spermatophyta</taxon>
        <taxon>Magnoliopsida</taxon>
        <taxon>Liliopsida</taxon>
        <taxon>Poales</taxon>
        <taxon>Poaceae</taxon>
        <taxon>BOP clade</taxon>
        <taxon>Oryzoideae</taxon>
        <taxon>Oryzeae</taxon>
        <taxon>Oryzinae</taxon>
        <taxon>Leersia</taxon>
    </lineage>
</organism>
<dbReference type="Proteomes" id="UP000032180">
    <property type="component" value="Chromosome 3"/>
</dbReference>
<proteinExistence type="predicted"/>
<reference evidence="7 8" key="1">
    <citation type="submission" date="2012-08" db="EMBL/GenBank/DDBJ databases">
        <title>Oryza genome evolution.</title>
        <authorList>
            <person name="Wing R.A."/>
        </authorList>
    </citation>
    <scope>NUCLEOTIDE SEQUENCE</scope>
</reference>
<keyword evidence="1" id="KW-0479">Metal-binding</keyword>
<protein>
    <recommendedName>
        <fullName evidence="6">SIAH-type domain-containing protein</fullName>
    </recommendedName>
</protein>
<dbReference type="Gene3D" id="3.30.40.10">
    <property type="entry name" value="Zinc/RING finger domain, C3HC4 (zinc finger)"/>
    <property type="match status" value="1"/>
</dbReference>
<dbReference type="InterPro" id="IPR013083">
    <property type="entry name" value="Znf_RING/FYVE/PHD"/>
</dbReference>
<dbReference type="EnsemblPlants" id="LPERR03G13440.1">
    <property type="protein sequence ID" value="LPERR03G13440.1"/>
    <property type="gene ID" value="LPERR03G13440"/>
</dbReference>
<dbReference type="AlphaFoldDB" id="A0A0D9VTE0"/>